<accession>A0A1G7AAN3</accession>
<keyword evidence="2" id="KW-0784">Thiamine biosynthesis</keyword>
<organism evidence="4 5">
    <name type="scientific">Rhodospira trueperi</name>
    <dbReference type="NCBI Taxonomy" id="69960"/>
    <lineage>
        <taxon>Bacteria</taxon>
        <taxon>Pseudomonadati</taxon>
        <taxon>Pseudomonadota</taxon>
        <taxon>Alphaproteobacteria</taxon>
        <taxon>Rhodospirillales</taxon>
        <taxon>Rhodospirillaceae</taxon>
        <taxon>Rhodospira</taxon>
    </lineage>
</organism>
<feature type="domain" description="Thiamine phosphate synthase/TenI" evidence="3">
    <location>
        <begin position="54"/>
        <end position="202"/>
    </location>
</feature>
<dbReference type="AlphaFoldDB" id="A0A1G7AAN3"/>
<protein>
    <submittedName>
        <fullName evidence="4">Thiamine-phosphate pyrophosphorylase</fullName>
    </submittedName>
</protein>
<dbReference type="PANTHER" id="PTHR20857">
    <property type="entry name" value="THIAMINE-PHOSPHATE PYROPHOSPHORYLASE"/>
    <property type="match status" value="1"/>
</dbReference>
<gene>
    <name evidence="4" type="ORF">SAMN05421720_103253</name>
</gene>
<dbReference type="SUPFAM" id="SSF51391">
    <property type="entry name" value="Thiamin phosphate synthase"/>
    <property type="match status" value="1"/>
</dbReference>
<sequence length="209" mass="21943">MAGSLADSARRLTAVGNRPLPAAWLVSDPARLPDPMPVLRRMPRGAGLIWRPYGLAWAEALARGRALRRRTRARGMVLLVAGDWRLAAVLGADGLHLPEGLARRSVLAPALAWAKRQGRLLSVACHGPRALARARALNADMAVLSPVFPTASHPDAATLGPVRFTLMSRRAGLPTVALGGITPATAPRLRHSGAAGLAAVSGWDHTVSG</sequence>
<dbReference type="InterPro" id="IPR013785">
    <property type="entry name" value="Aldolase_TIM"/>
</dbReference>
<keyword evidence="5" id="KW-1185">Reference proteome</keyword>
<dbReference type="STRING" id="69960.SAMN05421720_103253"/>
<dbReference type="EMBL" id="FNAP01000003">
    <property type="protein sequence ID" value="SDE11998.1"/>
    <property type="molecule type" value="Genomic_DNA"/>
</dbReference>
<dbReference type="GO" id="GO:0004789">
    <property type="term" value="F:thiamine-phosphate diphosphorylase activity"/>
    <property type="evidence" value="ECO:0007669"/>
    <property type="project" value="TreeGrafter"/>
</dbReference>
<reference evidence="4 5" key="1">
    <citation type="submission" date="2016-10" db="EMBL/GenBank/DDBJ databases">
        <authorList>
            <person name="de Groot N.N."/>
        </authorList>
    </citation>
    <scope>NUCLEOTIDE SEQUENCE [LARGE SCALE GENOMIC DNA]</scope>
    <source>
        <strain evidence="4 5">ATCC 700224</strain>
    </source>
</reference>
<evidence type="ECO:0000256" key="2">
    <source>
        <dbReference type="ARBA" id="ARBA00022977"/>
    </source>
</evidence>
<evidence type="ECO:0000256" key="1">
    <source>
        <dbReference type="ARBA" id="ARBA00004948"/>
    </source>
</evidence>
<dbReference type="RefSeq" id="WP_245699106.1">
    <property type="nucleotide sequence ID" value="NZ_FNAP01000003.1"/>
</dbReference>
<dbReference type="Pfam" id="PF02581">
    <property type="entry name" value="TMP-TENI"/>
    <property type="match status" value="1"/>
</dbReference>
<dbReference type="GO" id="GO:0005737">
    <property type="term" value="C:cytoplasm"/>
    <property type="evidence" value="ECO:0007669"/>
    <property type="project" value="TreeGrafter"/>
</dbReference>
<dbReference type="Proteomes" id="UP000199412">
    <property type="component" value="Unassembled WGS sequence"/>
</dbReference>
<dbReference type="GO" id="GO:0009228">
    <property type="term" value="P:thiamine biosynthetic process"/>
    <property type="evidence" value="ECO:0007669"/>
    <property type="project" value="UniProtKB-KW"/>
</dbReference>
<dbReference type="CDD" id="cd00564">
    <property type="entry name" value="TMP_TenI"/>
    <property type="match status" value="1"/>
</dbReference>
<dbReference type="InterPro" id="IPR022998">
    <property type="entry name" value="ThiamineP_synth_TenI"/>
</dbReference>
<proteinExistence type="predicted"/>
<dbReference type="Gene3D" id="3.20.20.70">
    <property type="entry name" value="Aldolase class I"/>
    <property type="match status" value="1"/>
</dbReference>
<comment type="pathway">
    <text evidence="1">Cofactor biosynthesis; thiamine diphosphate biosynthesis.</text>
</comment>
<name>A0A1G7AAN3_9PROT</name>
<dbReference type="InterPro" id="IPR036206">
    <property type="entry name" value="ThiamineP_synth_sf"/>
</dbReference>
<evidence type="ECO:0000313" key="4">
    <source>
        <dbReference type="EMBL" id="SDE11998.1"/>
    </source>
</evidence>
<evidence type="ECO:0000259" key="3">
    <source>
        <dbReference type="Pfam" id="PF02581"/>
    </source>
</evidence>
<evidence type="ECO:0000313" key="5">
    <source>
        <dbReference type="Proteomes" id="UP000199412"/>
    </source>
</evidence>
<dbReference type="PANTHER" id="PTHR20857:SF15">
    <property type="entry name" value="THIAMINE-PHOSPHATE SYNTHASE"/>
    <property type="match status" value="1"/>
</dbReference>